<evidence type="ECO:0000313" key="1">
    <source>
        <dbReference type="EnsemblPlants" id="Solyc08g062380.1.1.1"/>
    </source>
</evidence>
<dbReference type="InParanoid" id="A0A3Q7HPU8"/>
<protein>
    <submittedName>
        <fullName evidence="1">Uncharacterized protein</fullName>
    </submittedName>
</protein>
<evidence type="ECO:0000313" key="2">
    <source>
        <dbReference type="Proteomes" id="UP000004994"/>
    </source>
</evidence>
<reference evidence="1" key="2">
    <citation type="submission" date="2019-01" db="UniProtKB">
        <authorList>
            <consortium name="EnsemblPlants"/>
        </authorList>
    </citation>
    <scope>IDENTIFICATION</scope>
    <source>
        <strain evidence="1">cv. Heinz 1706</strain>
    </source>
</reference>
<name>A0A3Q7HPU8_SOLLC</name>
<dbReference type="Proteomes" id="UP000004994">
    <property type="component" value="Chromosome 8"/>
</dbReference>
<organism evidence="1">
    <name type="scientific">Solanum lycopersicum</name>
    <name type="common">Tomato</name>
    <name type="synonym">Lycopersicon esculentum</name>
    <dbReference type="NCBI Taxonomy" id="4081"/>
    <lineage>
        <taxon>Eukaryota</taxon>
        <taxon>Viridiplantae</taxon>
        <taxon>Streptophyta</taxon>
        <taxon>Embryophyta</taxon>
        <taxon>Tracheophyta</taxon>
        <taxon>Spermatophyta</taxon>
        <taxon>Magnoliopsida</taxon>
        <taxon>eudicotyledons</taxon>
        <taxon>Gunneridae</taxon>
        <taxon>Pentapetalae</taxon>
        <taxon>asterids</taxon>
        <taxon>lamiids</taxon>
        <taxon>Solanales</taxon>
        <taxon>Solanaceae</taxon>
        <taxon>Solanoideae</taxon>
        <taxon>Solaneae</taxon>
        <taxon>Solanum</taxon>
        <taxon>Solanum subgen. Lycopersicon</taxon>
    </lineage>
</organism>
<dbReference type="Gramene" id="Solyc08g062380.1.1">
    <property type="protein sequence ID" value="Solyc08g062380.1.1.1"/>
    <property type="gene ID" value="Solyc08g062380.1"/>
</dbReference>
<sequence>MEGYGEVLVSCDEQNINRWIGKLYMVTLPIHLRKLQLFSNLPISLRYTSLFLSL</sequence>
<keyword evidence="2" id="KW-1185">Reference proteome</keyword>
<reference evidence="1" key="1">
    <citation type="journal article" date="2012" name="Nature">
        <title>The tomato genome sequence provides insights into fleshy fruit evolution.</title>
        <authorList>
            <consortium name="Tomato Genome Consortium"/>
        </authorList>
    </citation>
    <scope>NUCLEOTIDE SEQUENCE [LARGE SCALE GENOMIC DNA]</scope>
    <source>
        <strain evidence="1">cv. Heinz 1706</strain>
    </source>
</reference>
<proteinExistence type="predicted"/>
<dbReference type="AlphaFoldDB" id="A0A3Q7HPU8"/>
<accession>A0A3Q7HPU8</accession>
<dbReference type="EnsemblPlants" id="Solyc08g062380.1.1">
    <property type="protein sequence ID" value="Solyc08g062380.1.1.1"/>
    <property type="gene ID" value="Solyc08g062380.1"/>
</dbReference>
<dbReference type="PaxDb" id="4081-Solyc08g062380.1.1"/>